<organism evidence="2 3">
    <name type="scientific">Sphaerotilus microaerophilus</name>
    <dbReference type="NCBI Taxonomy" id="2914710"/>
    <lineage>
        <taxon>Bacteria</taxon>
        <taxon>Pseudomonadati</taxon>
        <taxon>Pseudomonadota</taxon>
        <taxon>Betaproteobacteria</taxon>
        <taxon>Burkholderiales</taxon>
        <taxon>Sphaerotilaceae</taxon>
        <taxon>Sphaerotilus</taxon>
    </lineage>
</organism>
<dbReference type="EMBL" id="AP025730">
    <property type="protein sequence ID" value="BDI04523.1"/>
    <property type="molecule type" value="Genomic_DNA"/>
</dbReference>
<keyword evidence="3" id="KW-1185">Reference proteome</keyword>
<evidence type="ECO:0000313" key="3">
    <source>
        <dbReference type="Proteomes" id="UP001057498"/>
    </source>
</evidence>
<sequence length="183" mass="19535">MGMAVSMMDLAGMARDQATAVDHRTVKTSWLLVAARVSVAPLTSWLANGLSERATRMQRSAIWFKGAVAELQDNPQPIQIDPQDALRTELDRLEAMLANLAREATNAAEQLTKADGRSRGAVRDALRQVAQASQALKSEARDFASAIRAHDANVCAIDAARAGSAMAASTPAELDAQLVRLLA</sequence>
<feature type="coiled-coil region" evidence="1">
    <location>
        <begin position="83"/>
        <end position="117"/>
    </location>
</feature>
<protein>
    <submittedName>
        <fullName evidence="2">Uncharacterized protein</fullName>
    </submittedName>
</protein>
<keyword evidence="1" id="KW-0175">Coiled coil</keyword>
<gene>
    <name evidence="2" type="ORF">CATMQ487_14930</name>
</gene>
<accession>A0ABM7YJQ4</accession>
<dbReference type="Proteomes" id="UP001057498">
    <property type="component" value="Chromosome"/>
</dbReference>
<evidence type="ECO:0000256" key="1">
    <source>
        <dbReference type="SAM" id="Coils"/>
    </source>
</evidence>
<reference evidence="2" key="1">
    <citation type="submission" date="2022-04" db="EMBL/GenBank/DDBJ databases">
        <title>Whole genome sequence of Sphaerotilus sp. FB-5.</title>
        <authorList>
            <person name="Takeda M."/>
            <person name="Narihara S."/>
            <person name="Akimoto M."/>
            <person name="Akimoto R."/>
            <person name="Nishiyashiki S."/>
            <person name="Murakami T."/>
        </authorList>
    </citation>
    <scope>NUCLEOTIDE SEQUENCE</scope>
    <source>
        <strain evidence="2">FB-5</strain>
    </source>
</reference>
<name>A0ABM7YJQ4_9BURK</name>
<proteinExistence type="predicted"/>
<evidence type="ECO:0000313" key="2">
    <source>
        <dbReference type="EMBL" id="BDI04523.1"/>
    </source>
</evidence>